<comment type="caution">
    <text evidence="9">The sequence shown here is derived from an EMBL/GenBank/DDBJ whole genome shotgun (WGS) entry which is preliminary data.</text>
</comment>
<dbReference type="PROSITE" id="PS51462">
    <property type="entry name" value="NUDIX"/>
    <property type="match status" value="1"/>
</dbReference>
<evidence type="ECO:0000256" key="5">
    <source>
        <dbReference type="ARBA" id="ARBA00022801"/>
    </source>
</evidence>
<evidence type="ECO:0000313" key="9">
    <source>
        <dbReference type="EMBL" id="KAH8377728.1"/>
    </source>
</evidence>
<keyword evidence="6" id="KW-0460">Magnesium</keyword>
<comment type="cofactor">
    <cofactor evidence="2">
        <name>Mg(2+)</name>
        <dbReference type="ChEBI" id="CHEBI:18420"/>
    </cofactor>
</comment>
<comment type="cofactor">
    <cofactor evidence="1">
        <name>Mn(2+)</name>
        <dbReference type="ChEBI" id="CHEBI:29035"/>
    </cofactor>
</comment>
<dbReference type="InterPro" id="IPR015797">
    <property type="entry name" value="NUDIX_hydrolase-like_dom_sf"/>
</dbReference>
<dbReference type="SUPFAM" id="SSF55811">
    <property type="entry name" value="Nudix"/>
    <property type="match status" value="1"/>
</dbReference>
<evidence type="ECO:0000259" key="8">
    <source>
        <dbReference type="PROSITE" id="PS51462"/>
    </source>
</evidence>
<gene>
    <name evidence="9" type="ORF">KR093_006835</name>
</gene>
<evidence type="ECO:0000313" key="10">
    <source>
        <dbReference type="Proteomes" id="UP001200034"/>
    </source>
</evidence>
<keyword evidence="10" id="KW-1185">Reference proteome</keyword>
<dbReference type="Gene3D" id="3.90.79.10">
    <property type="entry name" value="Nucleoside Triphosphate Pyrophosphohydrolase"/>
    <property type="match status" value="1"/>
</dbReference>
<keyword evidence="7" id="KW-0464">Manganese</keyword>
<dbReference type="PANTHER" id="PTHR12318">
    <property type="entry name" value="TESTOSTERONE-REGULATED PROTEIN RP2"/>
    <property type="match status" value="1"/>
</dbReference>
<dbReference type="GO" id="GO:0016818">
    <property type="term" value="F:hydrolase activity, acting on acid anhydrides, in phosphorus-containing anhydrides"/>
    <property type="evidence" value="ECO:0007669"/>
    <property type="project" value="InterPro"/>
</dbReference>
<evidence type="ECO:0000256" key="6">
    <source>
        <dbReference type="ARBA" id="ARBA00022842"/>
    </source>
</evidence>
<dbReference type="CDD" id="cd18870">
    <property type="entry name" value="NUDIX_AcylCoAdiphos_Nudt19"/>
    <property type="match status" value="1"/>
</dbReference>
<dbReference type="AlphaFoldDB" id="A0AAD4K5D7"/>
<reference evidence="9" key="1">
    <citation type="journal article" date="2021" name="Mol. Ecol. Resour.">
        <title>Phylogenomic analyses of the genus Drosophila reveals genomic signals of climate adaptation.</title>
        <authorList>
            <person name="Li F."/>
            <person name="Rane R.V."/>
            <person name="Luria V."/>
            <person name="Xiong Z."/>
            <person name="Chen J."/>
            <person name="Li Z."/>
            <person name="Catullo R.A."/>
            <person name="Griffin P.C."/>
            <person name="Schiffer M."/>
            <person name="Pearce S."/>
            <person name="Lee S.F."/>
            <person name="McElroy K."/>
            <person name="Stocker A."/>
            <person name="Shirriffs J."/>
            <person name="Cockerell F."/>
            <person name="Coppin C."/>
            <person name="Sgro C.M."/>
            <person name="Karger A."/>
            <person name="Cain J.W."/>
            <person name="Weber J.A."/>
            <person name="Santpere G."/>
            <person name="Kirschner M.W."/>
            <person name="Hoffmann A.A."/>
            <person name="Oakeshott J.G."/>
            <person name="Zhang G."/>
        </authorList>
    </citation>
    <scope>NUCLEOTIDE SEQUENCE</scope>
    <source>
        <strain evidence="9">BGI-SZ-2011g</strain>
    </source>
</reference>
<dbReference type="PANTHER" id="PTHR12318:SF0">
    <property type="entry name" value="ACYL-COENZYME A DIPHOSPHATASE NUDT19"/>
    <property type="match status" value="1"/>
</dbReference>
<proteinExistence type="inferred from homology"/>
<protein>
    <recommendedName>
        <fullName evidence="8">Nudix hydrolase domain-containing protein</fullName>
    </recommendedName>
</protein>
<comment type="similarity">
    <text evidence="3">Belongs to the Nudix hydrolase family.</text>
</comment>
<organism evidence="9 10">
    <name type="scientific">Drosophila rubida</name>
    <dbReference type="NCBI Taxonomy" id="30044"/>
    <lineage>
        <taxon>Eukaryota</taxon>
        <taxon>Metazoa</taxon>
        <taxon>Ecdysozoa</taxon>
        <taxon>Arthropoda</taxon>
        <taxon>Hexapoda</taxon>
        <taxon>Insecta</taxon>
        <taxon>Pterygota</taxon>
        <taxon>Neoptera</taxon>
        <taxon>Endopterygota</taxon>
        <taxon>Diptera</taxon>
        <taxon>Brachycera</taxon>
        <taxon>Muscomorpha</taxon>
        <taxon>Ephydroidea</taxon>
        <taxon>Drosophilidae</taxon>
        <taxon>Drosophila</taxon>
    </lineage>
</organism>
<sequence length="368" mass="42195">MAKQVTTKLRQSASLILLAKNKSPVPSATYDYNVCILNNCFERFNLLSITLQALLLTRQSKSSFMPDSSVFPGGVCEATDASPAWLEHFQRHDAGAVKLKEFCQATQIEVLNPTDQTLNTALSLRLTALRETFEEMGILLCRDRKTLTSTEGYAQFNEQFDRKHWQREVHNDASMFLTLCKELDVLPDLWSLHEWCTWRTPSTFKMRFQTAFYLTALKDQPNVLSEVNEVKAYDWHSPLDYLQSALKKEIWLPPPQVYELSRFLNFKSLEQLREFAQQRQVNGSVLIHPVMYKCTDGVVHLLPGDDMYPENPDATADKIDTGLSTEAFRALAKKNLHRTEHKNQHESQLLINFNPADGQVNPIDPRTL</sequence>
<feature type="domain" description="Nudix hydrolase" evidence="8">
    <location>
        <begin position="27"/>
        <end position="259"/>
    </location>
</feature>
<evidence type="ECO:0000256" key="4">
    <source>
        <dbReference type="ARBA" id="ARBA00022723"/>
    </source>
</evidence>
<dbReference type="Proteomes" id="UP001200034">
    <property type="component" value="Unassembled WGS sequence"/>
</dbReference>
<dbReference type="GO" id="GO:0046872">
    <property type="term" value="F:metal ion binding"/>
    <property type="evidence" value="ECO:0007669"/>
    <property type="project" value="UniProtKB-KW"/>
</dbReference>
<keyword evidence="5" id="KW-0378">Hydrolase</keyword>
<evidence type="ECO:0000256" key="1">
    <source>
        <dbReference type="ARBA" id="ARBA00001936"/>
    </source>
</evidence>
<accession>A0AAD4K5D7</accession>
<dbReference type="InterPro" id="IPR000086">
    <property type="entry name" value="NUDIX_hydrolase_dom"/>
</dbReference>
<evidence type="ECO:0000256" key="7">
    <source>
        <dbReference type="ARBA" id="ARBA00023211"/>
    </source>
</evidence>
<name>A0AAD4K5D7_9MUSC</name>
<evidence type="ECO:0000256" key="2">
    <source>
        <dbReference type="ARBA" id="ARBA00001946"/>
    </source>
</evidence>
<evidence type="ECO:0000256" key="3">
    <source>
        <dbReference type="ARBA" id="ARBA00005582"/>
    </source>
</evidence>
<keyword evidence="4" id="KW-0479">Metal-binding</keyword>
<dbReference type="InterPro" id="IPR039121">
    <property type="entry name" value="NUDT19"/>
</dbReference>
<dbReference type="GO" id="GO:0005739">
    <property type="term" value="C:mitochondrion"/>
    <property type="evidence" value="ECO:0007669"/>
    <property type="project" value="TreeGrafter"/>
</dbReference>
<dbReference type="EMBL" id="JAJJHW010001127">
    <property type="protein sequence ID" value="KAH8377728.1"/>
    <property type="molecule type" value="Genomic_DNA"/>
</dbReference>